<evidence type="ECO:0000313" key="3">
    <source>
        <dbReference type="EMBL" id="KAF1981333.1"/>
    </source>
</evidence>
<dbReference type="PANTHER" id="PTHR13950:SF9">
    <property type="entry name" value="RABCONNECTIN-3A"/>
    <property type="match status" value="1"/>
</dbReference>
<feature type="compositionally biased region" description="Basic and acidic residues" evidence="1">
    <location>
        <begin position="1318"/>
        <end position="1339"/>
    </location>
</feature>
<accession>A0A6G1GK54</accession>
<keyword evidence="4" id="KW-1185">Reference proteome</keyword>
<evidence type="ECO:0000256" key="1">
    <source>
        <dbReference type="SAM" id="MobiDB-lite"/>
    </source>
</evidence>
<dbReference type="InterPro" id="IPR022033">
    <property type="entry name" value="Rav1p_C"/>
</dbReference>
<dbReference type="GO" id="GO:0007035">
    <property type="term" value="P:vacuolar acidification"/>
    <property type="evidence" value="ECO:0007669"/>
    <property type="project" value="TreeGrafter"/>
</dbReference>
<sequence length="1357" mass="151903">MRAILPGKPQAKLQAVTTGCWEHKQIIAYVSGNALVILDSPHHLLQTTYEEEGNTLNAVALDETSGKIATCYGATVLVYQPYGHEEGAVQWALQCQLPLDNDDNVETLSWGQDQELLVGSAVLSLFATHNGPERLWTRPLANPAKFASFSYDASMIASSGTYDRLVKIWWRLSYEGQSFDYSYLSHPALVTGLHWRRPFHREQIIDNVLYTICADSKVRIWSPSHDHGMHILTLWADIDMLESIQPRSTAVEARSKRRYAFIIDSRDFTVATERAVQQASNSEQEQMAIGHLVEVANCSPEVCVVLDDRGNMSAWGLESIGCKHRKTTDVFNIAHVDGLPFRAAINENAMEDNVQFLNFCSDQQSGGFTLLAHHFDGRLEWYEARVDQLFDLSPQQTQRLTQKALWTGHSQAIKKVVRTAKGGALISRSENNECIIWTQGSSGKELSLLRKSRASVSDHIHRMVVLRGGDFVVLLHHDRLSIWDSRFSQAKEVGSIAYEIDGKPLCLIIVPETEAGGSTVHLATVSSSMKGIAWEVQLPDRGSKKGHKKGHMSSVSVDQFDTFELGTGDDLAYVLPVDPAGTLPAISGFLDTFARDIAISYTKQGELKSWTAKVDSQAHRLKWLLTSTVETGIVEPSLASATSIRKAALVNTDRNLLTIWNTRNSLLEYEERFEGQGDIQDLDWSSTPDNQSILAAGFPHRVIIYTQLRYDYFNAGTAWAAIREIRIRDLTPHPIGDSVWLGNGQMVIGAGNQLFVQDSNVEFDRGRFSDVHFPARKAGDLDLFTLVSTLNGPLPIYHPQALTQCILAGKMPLVQRILTKLHKILKFYSDGDEVDSLLGLSSEEFWTDLEIPYNATRKEMHSSYADFSDEEDAEVVTEEVASSLNELLTRVSVPRLSSREQFNLVDVIECVGTVEKHRRSIDGNGSRFLLFFREHNLRASQHSSGPSPLSWRDIVWAYHSGSQDILADLVTRHYNGKMLWQHAKESGVFMWMSDINALRAQFEVVARNEYTKTDEKNPVDCSLYYLALKKKAVLVGLWRMATWSREHGATSRLLANNFQEARWRTAALKNAYALMGKRRFEYAAAFFLLAGELKDAVGILANKMQDMQLAIAVARVYEGDDGPVLREFLDERVLPQAVMDGNRWLATWALWMLGRRDKAIKALITPLSELLSPPQSPGLQSKLYLADDPALVVLYKQLREKSLQTLKGALSVSPRAEWEFVLRTAELYGRMGCDLLAVDLVRNWEFFNPPPGSPQMFSALPTSFPQHSQHPPAAHMPSALDGFDIDPHKVMRRRSSLVVADLPSRDAIKTSLGGTDGANEKAEAKKDEKKNGAVQEKRNPTQFQEPDANSLLDSFGF</sequence>
<dbReference type="Gene3D" id="2.130.10.10">
    <property type="entry name" value="YVTN repeat-like/Quinoprotein amine dehydrogenase"/>
    <property type="match status" value="1"/>
</dbReference>
<dbReference type="PANTHER" id="PTHR13950">
    <property type="entry name" value="RABCONNECTIN-RELATED"/>
    <property type="match status" value="1"/>
</dbReference>
<reference evidence="3" key="1">
    <citation type="journal article" date="2020" name="Stud. Mycol.">
        <title>101 Dothideomycetes genomes: a test case for predicting lifestyles and emergence of pathogens.</title>
        <authorList>
            <person name="Haridas S."/>
            <person name="Albert R."/>
            <person name="Binder M."/>
            <person name="Bloem J."/>
            <person name="Labutti K."/>
            <person name="Salamov A."/>
            <person name="Andreopoulos B."/>
            <person name="Baker S."/>
            <person name="Barry K."/>
            <person name="Bills G."/>
            <person name="Bluhm B."/>
            <person name="Cannon C."/>
            <person name="Castanera R."/>
            <person name="Culley D."/>
            <person name="Daum C."/>
            <person name="Ezra D."/>
            <person name="Gonzalez J."/>
            <person name="Henrissat B."/>
            <person name="Kuo A."/>
            <person name="Liang C."/>
            <person name="Lipzen A."/>
            <person name="Lutzoni F."/>
            <person name="Magnuson J."/>
            <person name="Mondo S."/>
            <person name="Nolan M."/>
            <person name="Ohm R."/>
            <person name="Pangilinan J."/>
            <person name="Park H.-J."/>
            <person name="Ramirez L."/>
            <person name="Alfaro M."/>
            <person name="Sun H."/>
            <person name="Tritt A."/>
            <person name="Yoshinaga Y."/>
            <person name="Zwiers L.-H."/>
            <person name="Turgeon B."/>
            <person name="Goodwin S."/>
            <person name="Spatafora J."/>
            <person name="Crous P."/>
            <person name="Grigoriev I."/>
        </authorList>
    </citation>
    <scope>NUCLEOTIDE SEQUENCE</scope>
    <source>
        <strain evidence="3">CBS 113979</strain>
    </source>
</reference>
<dbReference type="GO" id="GO:0043291">
    <property type="term" value="C:RAVE complex"/>
    <property type="evidence" value="ECO:0007669"/>
    <property type="project" value="TreeGrafter"/>
</dbReference>
<name>A0A6G1GK54_9PEZI</name>
<evidence type="ECO:0000313" key="4">
    <source>
        <dbReference type="Proteomes" id="UP000800041"/>
    </source>
</evidence>
<dbReference type="InterPro" id="IPR052208">
    <property type="entry name" value="DmX-like/RAVE_component"/>
</dbReference>
<dbReference type="Pfam" id="PF12234">
    <property type="entry name" value="Rav1p_C"/>
    <property type="match status" value="1"/>
</dbReference>
<dbReference type="OrthoDB" id="342131at2759"/>
<proteinExistence type="predicted"/>
<dbReference type="EMBL" id="ML977201">
    <property type="protein sequence ID" value="KAF1981333.1"/>
    <property type="molecule type" value="Genomic_DNA"/>
</dbReference>
<feature type="region of interest" description="Disordered" evidence="1">
    <location>
        <begin position="1308"/>
        <end position="1357"/>
    </location>
</feature>
<protein>
    <submittedName>
        <fullName evidence="3">WD repeat protein-like protein</fullName>
    </submittedName>
</protein>
<dbReference type="InterPro" id="IPR036322">
    <property type="entry name" value="WD40_repeat_dom_sf"/>
</dbReference>
<gene>
    <name evidence="3" type="ORF">K402DRAFT_425476</name>
</gene>
<evidence type="ECO:0000259" key="2">
    <source>
        <dbReference type="Pfam" id="PF12234"/>
    </source>
</evidence>
<dbReference type="Proteomes" id="UP000800041">
    <property type="component" value="Unassembled WGS sequence"/>
</dbReference>
<dbReference type="InterPro" id="IPR015943">
    <property type="entry name" value="WD40/YVTN_repeat-like_dom_sf"/>
</dbReference>
<feature type="domain" description="RAVE complex protein Rav1 C-terminal" evidence="2">
    <location>
        <begin position="605"/>
        <end position="1240"/>
    </location>
</feature>
<dbReference type="SUPFAM" id="SSF50978">
    <property type="entry name" value="WD40 repeat-like"/>
    <property type="match status" value="1"/>
</dbReference>
<organism evidence="3 4">
    <name type="scientific">Aulographum hederae CBS 113979</name>
    <dbReference type="NCBI Taxonomy" id="1176131"/>
    <lineage>
        <taxon>Eukaryota</taxon>
        <taxon>Fungi</taxon>
        <taxon>Dikarya</taxon>
        <taxon>Ascomycota</taxon>
        <taxon>Pezizomycotina</taxon>
        <taxon>Dothideomycetes</taxon>
        <taxon>Pleosporomycetidae</taxon>
        <taxon>Aulographales</taxon>
        <taxon>Aulographaceae</taxon>
    </lineage>
</organism>